<dbReference type="Gene3D" id="3.60.21.10">
    <property type="match status" value="1"/>
</dbReference>
<keyword evidence="2" id="KW-0378">Hydrolase</keyword>
<dbReference type="InterPro" id="IPR036907">
    <property type="entry name" value="5'-Nucleotdase_C_sf"/>
</dbReference>
<dbReference type="EMBL" id="FRCF01000004">
    <property type="protein sequence ID" value="SHM03141.1"/>
    <property type="molecule type" value="Genomic_DNA"/>
</dbReference>
<dbReference type="GO" id="GO:0008768">
    <property type="term" value="F:UDP-sugar diphosphatase activity"/>
    <property type="evidence" value="ECO:0007669"/>
    <property type="project" value="TreeGrafter"/>
</dbReference>
<dbReference type="SUPFAM" id="SSF56300">
    <property type="entry name" value="Metallo-dependent phosphatases"/>
    <property type="match status" value="1"/>
</dbReference>
<comment type="similarity">
    <text evidence="2">Belongs to the 5'-nucleotidase family.</text>
</comment>
<dbReference type="SUPFAM" id="SSF55816">
    <property type="entry name" value="5'-nucleotidase (syn. UDP-sugar hydrolase), C-terminal domain"/>
    <property type="match status" value="1"/>
</dbReference>
<dbReference type="STRING" id="1123231.SAMN02745189_01446"/>
<dbReference type="AlphaFoldDB" id="A0A1M7FGE4"/>
<sequence>MEIKLFHTNDIHSHLYNYLKIKNYLLHQKKRYGGSMLYVDLGDHVDRSHPYTEATLGRGNVDLLNQAGCDIATLGNNEGITLEINDLKSLYDGAEFEVVCANLLESGARAPYFKPYVIKEMNGVKFGFIGLTVEFTPFYKALGWKVSDAFEWVEKSVDQLSGQVDCIVLMSHLGKYDDETIAIRFPEIDVILGAHTHHHFERGEQVGPVLIGAAGRFGDYIGEVSLTFEGRELVHKSARLIETDMLAHIDDPYYEYGRELMRQNVIRWNAGPIPRHLFHTSRFISRLAGMIRKFTDADVSIVHTGLIAKSFEGGTLTDYELHKVLPHPINAVRIKVTGRELKDIFKQSMRNEFRDEVVRGMGFRGDIFGGFVTDNIGYIHSKREYYVGGALIRDEGSYTIGTLDMYTFGRIFPHFKSSRKVYMMPDFLRDIVRRYSDDL</sequence>
<dbReference type="CDD" id="cd00845">
    <property type="entry name" value="MPP_UshA_N_like"/>
    <property type="match status" value="1"/>
</dbReference>
<dbReference type="InterPro" id="IPR006179">
    <property type="entry name" value="5_nucleotidase/apyrase"/>
</dbReference>
<keyword evidence="6" id="KW-1185">Reference proteome</keyword>
<dbReference type="GO" id="GO:0008253">
    <property type="term" value="F:5'-nucleotidase activity"/>
    <property type="evidence" value="ECO:0007669"/>
    <property type="project" value="TreeGrafter"/>
</dbReference>
<dbReference type="PRINTS" id="PR01607">
    <property type="entry name" value="APYRASEFAMLY"/>
</dbReference>
<dbReference type="InterPro" id="IPR029052">
    <property type="entry name" value="Metallo-depent_PP-like"/>
</dbReference>
<organism evidence="5 6">
    <name type="scientific">Lacicoccus alkaliphilus DSM 16010</name>
    <dbReference type="NCBI Taxonomy" id="1123231"/>
    <lineage>
        <taxon>Bacteria</taxon>
        <taxon>Bacillati</taxon>
        <taxon>Bacillota</taxon>
        <taxon>Bacilli</taxon>
        <taxon>Bacillales</taxon>
        <taxon>Salinicoccaceae</taxon>
        <taxon>Lacicoccus</taxon>
    </lineage>
</organism>
<accession>A0A1M7FGE4</accession>
<dbReference type="GO" id="GO:0000166">
    <property type="term" value="F:nucleotide binding"/>
    <property type="evidence" value="ECO:0007669"/>
    <property type="project" value="UniProtKB-KW"/>
</dbReference>
<keyword evidence="1" id="KW-0732">Signal</keyword>
<keyword evidence="2" id="KW-0547">Nucleotide-binding</keyword>
<evidence type="ECO:0000259" key="3">
    <source>
        <dbReference type="Pfam" id="PF00149"/>
    </source>
</evidence>
<dbReference type="PIRSF" id="PIRSF036361">
    <property type="entry name" value="YunD"/>
    <property type="match status" value="1"/>
</dbReference>
<dbReference type="GO" id="GO:0030288">
    <property type="term" value="C:outer membrane-bounded periplasmic space"/>
    <property type="evidence" value="ECO:0007669"/>
    <property type="project" value="TreeGrafter"/>
</dbReference>
<reference evidence="5 6" key="1">
    <citation type="submission" date="2016-11" db="EMBL/GenBank/DDBJ databases">
        <authorList>
            <person name="Jaros S."/>
            <person name="Januszkiewicz K."/>
            <person name="Wedrychowicz H."/>
        </authorList>
    </citation>
    <scope>NUCLEOTIDE SEQUENCE [LARGE SCALE GENOMIC DNA]</scope>
    <source>
        <strain evidence="5 6">DSM 16010</strain>
    </source>
</reference>
<feature type="domain" description="5'-Nucleotidase C-terminal" evidence="4">
    <location>
        <begin position="288"/>
        <end position="402"/>
    </location>
</feature>
<dbReference type="InterPro" id="IPR011240">
    <property type="entry name" value="Pesterase_YunD"/>
</dbReference>
<proteinExistence type="inferred from homology"/>
<dbReference type="Proteomes" id="UP000184206">
    <property type="component" value="Unassembled WGS sequence"/>
</dbReference>
<dbReference type="InterPro" id="IPR008334">
    <property type="entry name" value="5'-Nucleotdase_C"/>
</dbReference>
<name>A0A1M7FGE4_9BACL</name>
<dbReference type="PANTHER" id="PTHR11575">
    <property type="entry name" value="5'-NUCLEOTIDASE-RELATED"/>
    <property type="match status" value="1"/>
</dbReference>
<dbReference type="RefSeq" id="WP_072709800.1">
    <property type="nucleotide sequence ID" value="NZ_FRCF01000004.1"/>
</dbReference>
<feature type="domain" description="Calcineurin-like phosphoesterase" evidence="3">
    <location>
        <begin position="4"/>
        <end position="198"/>
    </location>
</feature>
<dbReference type="Pfam" id="PF02872">
    <property type="entry name" value="5_nucleotid_C"/>
    <property type="match status" value="1"/>
</dbReference>
<gene>
    <name evidence="5" type="ORF">SAMN02745189_01446</name>
</gene>
<dbReference type="OrthoDB" id="9793179at2"/>
<dbReference type="InterPro" id="IPR004843">
    <property type="entry name" value="Calcineurin-like_PHP"/>
</dbReference>
<dbReference type="Pfam" id="PF00149">
    <property type="entry name" value="Metallophos"/>
    <property type="match status" value="1"/>
</dbReference>
<evidence type="ECO:0000313" key="5">
    <source>
        <dbReference type="EMBL" id="SHM03141.1"/>
    </source>
</evidence>
<dbReference type="GO" id="GO:0009166">
    <property type="term" value="P:nucleotide catabolic process"/>
    <property type="evidence" value="ECO:0007669"/>
    <property type="project" value="InterPro"/>
</dbReference>
<dbReference type="Gene3D" id="3.90.780.10">
    <property type="entry name" value="5'-Nucleotidase, C-terminal domain"/>
    <property type="match status" value="1"/>
</dbReference>
<protein>
    <submittedName>
        <fullName evidence="5">2',3'-cyclic-nucleotide 2'-phosphodiesterase/5'-or 3'-nucleotidase, 5'-nucleotidase family</fullName>
    </submittedName>
</protein>
<evidence type="ECO:0000256" key="1">
    <source>
        <dbReference type="ARBA" id="ARBA00022729"/>
    </source>
</evidence>
<dbReference type="PANTHER" id="PTHR11575:SF23">
    <property type="entry name" value="5-NUCLEOTIDASE FAMILY PROTEIN"/>
    <property type="match status" value="1"/>
</dbReference>
<evidence type="ECO:0000313" key="6">
    <source>
        <dbReference type="Proteomes" id="UP000184206"/>
    </source>
</evidence>
<evidence type="ECO:0000259" key="4">
    <source>
        <dbReference type="Pfam" id="PF02872"/>
    </source>
</evidence>
<evidence type="ECO:0000256" key="2">
    <source>
        <dbReference type="RuleBase" id="RU362119"/>
    </source>
</evidence>